<evidence type="ECO:0000313" key="4">
    <source>
        <dbReference type="Proteomes" id="UP001470230"/>
    </source>
</evidence>
<keyword evidence="4" id="KW-1185">Reference proteome</keyword>
<name>A0ABR2KAV0_9EUKA</name>
<feature type="coiled-coil region" evidence="1">
    <location>
        <begin position="200"/>
        <end position="227"/>
    </location>
</feature>
<accession>A0ABR2KAV0</accession>
<comment type="caution">
    <text evidence="3">The sequence shown here is derived from an EMBL/GenBank/DDBJ whole genome shotgun (WGS) entry which is preliminary data.</text>
</comment>
<reference evidence="3 4" key="1">
    <citation type="submission" date="2024-04" db="EMBL/GenBank/DDBJ databases">
        <title>Tritrichomonas musculus Genome.</title>
        <authorList>
            <person name="Alves-Ferreira E."/>
            <person name="Grigg M."/>
            <person name="Lorenzi H."/>
            <person name="Galac M."/>
        </authorList>
    </citation>
    <scope>NUCLEOTIDE SEQUENCE [LARGE SCALE GENOMIC DNA]</scope>
    <source>
        <strain evidence="3 4">EAF2021</strain>
    </source>
</reference>
<proteinExistence type="predicted"/>
<protein>
    <submittedName>
        <fullName evidence="3">Uncharacterized protein</fullName>
    </submittedName>
</protein>
<evidence type="ECO:0000256" key="2">
    <source>
        <dbReference type="SAM" id="MobiDB-lite"/>
    </source>
</evidence>
<dbReference type="Proteomes" id="UP001470230">
    <property type="component" value="Unassembled WGS sequence"/>
</dbReference>
<keyword evidence="1" id="KW-0175">Coiled coil</keyword>
<organism evidence="3 4">
    <name type="scientific">Tritrichomonas musculus</name>
    <dbReference type="NCBI Taxonomy" id="1915356"/>
    <lineage>
        <taxon>Eukaryota</taxon>
        <taxon>Metamonada</taxon>
        <taxon>Parabasalia</taxon>
        <taxon>Tritrichomonadida</taxon>
        <taxon>Tritrichomonadidae</taxon>
        <taxon>Tritrichomonas</taxon>
    </lineage>
</organism>
<dbReference type="EMBL" id="JAPFFF010000006">
    <property type="protein sequence ID" value="KAK8888214.1"/>
    <property type="molecule type" value="Genomic_DNA"/>
</dbReference>
<gene>
    <name evidence="3" type="ORF">M9Y10_039278</name>
</gene>
<evidence type="ECO:0000256" key="1">
    <source>
        <dbReference type="SAM" id="Coils"/>
    </source>
</evidence>
<sequence>MSTESESISKMSASNLKKKIAQYKKSNAKLKQMIAEDQNKISISDRKAEQKFKEAQDAKTAREKVQQEIDQKVEESKRAQEQAELEFKEKKNRYMTDLRQIKSDTLRYTKMAEAAASELFKLESYIGSEFKKLKKSEETERMELQQQENTLHQLELHEAHLLKLVCMTTPGVPPYTPPKKKDHIDIYNDFHAKMADRESQIQIEKQISQLRQLRQRLQTDIDRLQSGIGQYGAGNLQS</sequence>
<feature type="region of interest" description="Disordered" evidence="2">
    <location>
        <begin position="53"/>
        <end position="79"/>
    </location>
</feature>
<evidence type="ECO:0000313" key="3">
    <source>
        <dbReference type="EMBL" id="KAK8888214.1"/>
    </source>
</evidence>